<evidence type="ECO:0000313" key="3">
    <source>
        <dbReference type="EMBL" id="SEV95078.1"/>
    </source>
</evidence>
<dbReference type="Proteomes" id="UP000199437">
    <property type="component" value="Unassembled WGS sequence"/>
</dbReference>
<dbReference type="AlphaFoldDB" id="A0A1I0N3Y2"/>
<sequence>MKKQFLTLGLAALFLVACNDDDAPSEANLNLSINGLEDLGSSAQYEGWLIVDGAPISTGVFTVTDGGNLSQSAFSVDAANAANATKFVLTVEPIPDTDPAPSAQKLLAGDIANGQAALSTGVAPALGAFENASGKFFLRTPTDETDGNNGNDQFGVWFGNPGTPPTSGLDLPVLPEGWVYEGWVIGEAGPITTGRFTAFDEMDESNAFSGTENNAGPPIPGEDFFNNAPAGENFPLDLRGRTVVITVEPEPDNAAGPFLLKPLIANLPVDAATAPATHDLTVNQSGIPTGQVTIN</sequence>
<accession>A0A1I0N3Y2</accession>
<reference evidence="4" key="1">
    <citation type="submission" date="2016-10" db="EMBL/GenBank/DDBJ databases">
        <authorList>
            <person name="Varghese N."/>
            <person name="Submissions S."/>
        </authorList>
    </citation>
    <scope>NUCLEOTIDE SEQUENCE [LARGE SCALE GENOMIC DNA]</scope>
    <source>
        <strain evidence="4">CGMCC 1.12402</strain>
    </source>
</reference>
<evidence type="ECO:0000256" key="1">
    <source>
        <dbReference type="SAM" id="SignalP"/>
    </source>
</evidence>
<organism evidence="3 4">
    <name type="scientific">Roseivirga pacifica</name>
    <dbReference type="NCBI Taxonomy" id="1267423"/>
    <lineage>
        <taxon>Bacteria</taxon>
        <taxon>Pseudomonadati</taxon>
        <taxon>Bacteroidota</taxon>
        <taxon>Cytophagia</taxon>
        <taxon>Cytophagales</taxon>
        <taxon>Roseivirgaceae</taxon>
        <taxon>Roseivirga</taxon>
    </lineage>
</organism>
<keyword evidence="1" id="KW-0732">Signal</keyword>
<dbReference type="PROSITE" id="PS51257">
    <property type="entry name" value="PROKAR_LIPOPROTEIN"/>
    <property type="match status" value="1"/>
</dbReference>
<evidence type="ECO:0000313" key="4">
    <source>
        <dbReference type="Proteomes" id="UP000199437"/>
    </source>
</evidence>
<dbReference type="EMBL" id="FOIR01000001">
    <property type="protein sequence ID" value="SEV95078.1"/>
    <property type="molecule type" value="Genomic_DNA"/>
</dbReference>
<name>A0A1I0N3Y2_9BACT</name>
<dbReference type="InterPro" id="IPR018764">
    <property type="entry name" value="RskA_C"/>
</dbReference>
<dbReference type="RefSeq" id="WP_222843601.1">
    <property type="nucleotide sequence ID" value="NZ_FOIR01000001.1"/>
</dbReference>
<feature type="chain" id="PRO_5011721247" description="Anti-sigma K factor RskA C-terminal domain-containing protein" evidence="1">
    <location>
        <begin position="20"/>
        <end position="295"/>
    </location>
</feature>
<dbReference type="GeneID" id="99985613"/>
<dbReference type="STRING" id="1267423.SAMN05216290_0873"/>
<dbReference type="GO" id="GO:0005886">
    <property type="term" value="C:plasma membrane"/>
    <property type="evidence" value="ECO:0007669"/>
    <property type="project" value="InterPro"/>
</dbReference>
<proteinExistence type="predicted"/>
<feature type="domain" description="Anti-sigma K factor RskA C-terminal" evidence="2">
    <location>
        <begin position="23"/>
        <end position="101"/>
    </location>
</feature>
<keyword evidence="4" id="KW-1185">Reference proteome</keyword>
<feature type="signal peptide" evidence="1">
    <location>
        <begin position="1"/>
        <end position="19"/>
    </location>
</feature>
<protein>
    <recommendedName>
        <fullName evidence="2">Anti-sigma K factor RskA C-terminal domain-containing protein</fullName>
    </recommendedName>
</protein>
<gene>
    <name evidence="3" type="ORF">SAMN05216290_0873</name>
</gene>
<dbReference type="Pfam" id="PF10099">
    <property type="entry name" value="RskA_C"/>
    <property type="match status" value="1"/>
</dbReference>
<evidence type="ECO:0000259" key="2">
    <source>
        <dbReference type="Pfam" id="PF10099"/>
    </source>
</evidence>